<gene>
    <name evidence="2" type="ORF">Esi_0018_0102</name>
</gene>
<reference evidence="2 3" key="1">
    <citation type="journal article" date="2010" name="Nature">
        <title>The Ectocarpus genome and the independent evolution of multicellularity in brown algae.</title>
        <authorList>
            <person name="Cock J.M."/>
            <person name="Sterck L."/>
            <person name="Rouze P."/>
            <person name="Scornet D."/>
            <person name="Allen A.E."/>
            <person name="Amoutzias G."/>
            <person name="Anthouard V."/>
            <person name="Artiguenave F."/>
            <person name="Aury J.M."/>
            <person name="Badger J.H."/>
            <person name="Beszteri B."/>
            <person name="Billiau K."/>
            <person name="Bonnet E."/>
            <person name="Bothwell J.H."/>
            <person name="Bowler C."/>
            <person name="Boyen C."/>
            <person name="Brownlee C."/>
            <person name="Carrano C.J."/>
            <person name="Charrier B."/>
            <person name="Cho G.Y."/>
            <person name="Coelho S.M."/>
            <person name="Collen J."/>
            <person name="Corre E."/>
            <person name="Da Silva C."/>
            <person name="Delage L."/>
            <person name="Delaroque N."/>
            <person name="Dittami S.M."/>
            <person name="Doulbeau S."/>
            <person name="Elias M."/>
            <person name="Farnham G."/>
            <person name="Gachon C.M."/>
            <person name="Gschloessl B."/>
            <person name="Heesch S."/>
            <person name="Jabbari K."/>
            <person name="Jubin C."/>
            <person name="Kawai H."/>
            <person name="Kimura K."/>
            <person name="Kloareg B."/>
            <person name="Kupper F.C."/>
            <person name="Lang D."/>
            <person name="Le Bail A."/>
            <person name="Leblanc C."/>
            <person name="Lerouge P."/>
            <person name="Lohr M."/>
            <person name="Lopez P.J."/>
            <person name="Martens C."/>
            <person name="Maumus F."/>
            <person name="Michel G."/>
            <person name="Miranda-Saavedra D."/>
            <person name="Morales J."/>
            <person name="Moreau H."/>
            <person name="Motomura T."/>
            <person name="Nagasato C."/>
            <person name="Napoli C.A."/>
            <person name="Nelson D.R."/>
            <person name="Nyvall-Collen P."/>
            <person name="Peters A.F."/>
            <person name="Pommier C."/>
            <person name="Potin P."/>
            <person name="Poulain J."/>
            <person name="Quesneville H."/>
            <person name="Read B."/>
            <person name="Rensing S.A."/>
            <person name="Ritter A."/>
            <person name="Rousvoal S."/>
            <person name="Samanta M."/>
            <person name="Samson G."/>
            <person name="Schroeder D.C."/>
            <person name="Segurens B."/>
            <person name="Strittmatter M."/>
            <person name="Tonon T."/>
            <person name="Tregear J.W."/>
            <person name="Valentin K."/>
            <person name="von Dassow P."/>
            <person name="Yamagishi T."/>
            <person name="Van de Peer Y."/>
            <person name="Wincker P."/>
        </authorList>
    </citation>
    <scope>NUCLEOTIDE SEQUENCE [LARGE SCALE GENOMIC DNA]</scope>
    <source>
        <strain evidence="3">Ec32 / CCAP1310/4</strain>
    </source>
</reference>
<dbReference type="AlphaFoldDB" id="D7FNL1"/>
<sequence>MARSGRISLLAAALALFGSRQGVWAAAAPSSKVAFVQHGLAEGEDAVMHAPSTISSRLATMTPQLLSSAIARVMSLDARAEVEAGLPAGDIFNRPDANVLVFVDGIRPKGSTSTPFMTEWLEEPTAVYGLRTPTNDAWTSGLESTLGTSFDVVDAVSGVICAAVDPALGYTEACSSSGGLLEVAPADAALGEGNSPTGVTVDTSSGLRTLVLSGADEGEEDAAVLDLTVDADVRLVEELIFLSRLPEALSERLVAGRAGSPPLVIVYLSSLKAINTSYGARSIKARLASKALDAALGEAFNAMSAGAGRRLTSQLIVGPALSQKLAVGGRRLQSDDDSSSSAATNETTLVEITQFQLNMWTGVGLALMGFLAIYATFNMDVQPDSLLYAKFITDTSGGGLKTD</sequence>
<protein>
    <submittedName>
        <fullName evidence="2">Uncharacterized protein</fullName>
    </submittedName>
</protein>
<dbReference type="OrthoDB" id="186888at2759"/>
<evidence type="ECO:0000313" key="3">
    <source>
        <dbReference type="Proteomes" id="UP000002630"/>
    </source>
</evidence>
<dbReference type="GO" id="GO:0009897">
    <property type="term" value="C:external side of plasma membrane"/>
    <property type="evidence" value="ECO:0007669"/>
    <property type="project" value="TreeGrafter"/>
</dbReference>
<evidence type="ECO:0000256" key="1">
    <source>
        <dbReference type="SAM" id="SignalP"/>
    </source>
</evidence>
<feature type="signal peptide" evidence="1">
    <location>
        <begin position="1"/>
        <end position="25"/>
    </location>
</feature>
<accession>D7FNL1</accession>
<keyword evidence="3" id="KW-1185">Reference proteome</keyword>
<evidence type="ECO:0000313" key="2">
    <source>
        <dbReference type="EMBL" id="CBJ26022.1"/>
    </source>
</evidence>
<feature type="chain" id="PRO_5003095302" evidence="1">
    <location>
        <begin position="26"/>
        <end position="403"/>
    </location>
</feature>
<keyword evidence="1" id="KW-0732">Signal</keyword>
<dbReference type="EMBL" id="FN648291">
    <property type="protein sequence ID" value="CBJ26022.1"/>
    <property type="molecule type" value="Genomic_DNA"/>
</dbReference>
<dbReference type="PANTHER" id="PTHR13351">
    <property type="entry name" value="RENIN RECEPTOR"/>
    <property type="match status" value="1"/>
</dbReference>
<dbReference type="GO" id="GO:0038023">
    <property type="term" value="F:signaling receptor activity"/>
    <property type="evidence" value="ECO:0007669"/>
    <property type="project" value="InterPro"/>
</dbReference>
<name>D7FNL1_ECTSI</name>
<dbReference type="EMBL" id="FN649727">
    <property type="protein sequence ID" value="CBJ26022.1"/>
    <property type="molecule type" value="Genomic_DNA"/>
</dbReference>
<dbReference type="Proteomes" id="UP000002630">
    <property type="component" value="Linkage Group LG02"/>
</dbReference>
<proteinExistence type="predicted"/>
<dbReference type="STRING" id="2880.D7FNL1"/>
<dbReference type="InParanoid" id="D7FNL1"/>
<organism evidence="2 3">
    <name type="scientific">Ectocarpus siliculosus</name>
    <name type="common">Brown alga</name>
    <name type="synonym">Conferva siliculosa</name>
    <dbReference type="NCBI Taxonomy" id="2880"/>
    <lineage>
        <taxon>Eukaryota</taxon>
        <taxon>Sar</taxon>
        <taxon>Stramenopiles</taxon>
        <taxon>Ochrophyta</taxon>
        <taxon>PX clade</taxon>
        <taxon>Phaeophyceae</taxon>
        <taxon>Ectocarpales</taxon>
        <taxon>Ectocarpaceae</taxon>
        <taxon>Ectocarpus</taxon>
    </lineage>
</organism>
<dbReference type="PANTHER" id="PTHR13351:SF1">
    <property type="entry name" value="RENIN RECEPTOR"/>
    <property type="match status" value="1"/>
</dbReference>
<dbReference type="InterPro" id="IPR012493">
    <property type="entry name" value="Renin_rcpt"/>
</dbReference>